<dbReference type="SMART" id="SM00280">
    <property type="entry name" value="KAZAL"/>
    <property type="match status" value="1"/>
</dbReference>
<evidence type="ECO:0000313" key="14">
    <source>
        <dbReference type="Proteomes" id="UP001153712"/>
    </source>
</evidence>
<feature type="disulfide bond" evidence="8">
    <location>
        <begin position="326"/>
        <end position="345"/>
    </location>
</feature>
<protein>
    <recommendedName>
        <fullName evidence="15">SPARC-related modular calcium-binding protein 2</fullName>
    </recommendedName>
</protein>
<dbReference type="SUPFAM" id="SSF100895">
    <property type="entry name" value="Kazal-type serine protease inhibitors"/>
    <property type="match status" value="1"/>
</dbReference>
<evidence type="ECO:0000256" key="2">
    <source>
        <dbReference type="ARBA" id="ARBA00022525"/>
    </source>
</evidence>
<feature type="domain" description="Thyroglobulin type-1" evidence="11">
    <location>
        <begin position="66"/>
        <end position="140"/>
    </location>
</feature>
<dbReference type="InterPro" id="IPR051950">
    <property type="entry name" value="Dev_reg/Prot_inhib"/>
</dbReference>
<evidence type="ECO:0000256" key="7">
    <source>
        <dbReference type="ARBA" id="ARBA00023180"/>
    </source>
</evidence>
<feature type="compositionally biased region" description="Low complexity" evidence="9">
    <location>
        <begin position="270"/>
        <end position="279"/>
    </location>
</feature>
<feature type="compositionally biased region" description="Acidic residues" evidence="9">
    <location>
        <begin position="280"/>
        <end position="289"/>
    </location>
</feature>
<dbReference type="Pfam" id="PF07648">
    <property type="entry name" value="Kazal_2"/>
    <property type="match status" value="1"/>
</dbReference>
<feature type="region of interest" description="Disordered" evidence="9">
    <location>
        <begin position="513"/>
        <end position="535"/>
    </location>
</feature>
<keyword evidence="2" id="KW-0964">Secreted</keyword>
<dbReference type="SMART" id="SM00211">
    <property type="entry name" value="TY"/>
    <property type="match status" value="2"/>
</dbReference>
<dbReference type="OrthoDB" id="5986054at2759"/>
<dbReference type="SUPFAM" id="SSF57610">
    <property type="entry name" value="Thyroglobulin type-1 domain"/>
    <property type="match status" value="2"/>
</dbReference>
<feature type="region of interest" description="Disordered" evidence="9">
    <location>
        <begin position="262"/>
        <end position="322"/>
    </location>
</feature>
<dbReference type="Pfam" id="PF00086">
    <property type="entry name" value="Thyroglobulin_1"/>
    <property type="match status" value="2"/>
</dbReference>
<evidence type="ECO:0000256" key="9">
    <source>
        <dbReference type="SAM" id="MobiDB-lite"/>
    </source>
</evidence>
<dbReference type="Proteomes" id="UP001153712">
    <property type="component" value="Chromosome 11"/>
</dbReference>
<dbReference type="PROSITE" id="PS51162">
    <property type="entry name" value="THYROGLOBULIN_1_2"/>
    <property type="match status" value="2"/>
</dbReference>
<feature type="disulfide bond" evidence="8">
    <location>
        <begin position="107"/>
        <end position="114"/>
    </location>
</feature>
<feature type="compositionally biased region" description="Basic residues" evidence="9">
    <location>
        <begin position="139"/>
        <end position="164"/>
    </location>
</feature>
<feature type="domain" description="Thyroglobulin type-1" evidence="11">
    <location>
        <begin position="323"/>
        <end position="386"/>
    </location>
</feature>
<dbReference type="Pfam" id="PF10591">
    <property type="entry name" value="SPARC_Ca_bdg"/>
    <property type="match status" value="2"/>
</dbReference>
<evidence type="ECO:0000313" key="13">
    <source>
        <dbReference type="EMBL" id="CAG9855964.1"/>
    </source>
</evidence>
<dbReference type="PROSITE" id="PS00484">
    <property type="entry name" value="THYROGLOBULIN_1_1"/>
    <property type="match status" value="2"/>
</dbReference>
<sequence>MWSSAFLPFVGYFAVIVATEPCNPKACQRDSDNPKPVCGSDGLTYPNRCIFEKARCHNKNATISKRGTCKKQRLCSEWSAFNEQNPIYNNSFVPKCRPDGSYDSAQCHSAANFCWCVTPEGIPLPYTLSRRKNDNRTPKCGRKKTNRRRSSPSNHRRQQRNRMCKRNEKSALNNNLLNNFQMEYARESGHNESDSVVLTWKFRMLDRNNDQILDKIEYKDFRRVVRKMVKPKKCAKQFPRSCDGNKDGRIALQEWTDCITRDGRMDMDDGSSQNTSNDDNNGDDDDYEDPFAPGKSTPHEVLNSALGSMGSMDEDTSEVSEEPTDCLSDQKTALSEGYQIYVPMCTPDGRYEKIQCYKSAGYCWCVNEDTGKNIPGTSVKNGTPNCDHLKTNTRVMKGCPDDKKFVFLKELLNFLHNKMSEIINGTNTSFNNLAWIDSKEEQVATWSFVILDKNKNKMLEKTEWKAFKDMVGSVKGLKKCGKKLPRYCDTNKDRQISMTEWLECLSVRQGVSSIPSISSSPRAGKTNPLSMLKDD</sequence>
<comment type="subcellular location">
    <subcellularLocation>
        <location evidence="1">Secreted</location>
    </subcellularLocation>
</comment>
<dbReference type="Gene3D" id="3.30.60.30">
    <property type="match status" value="1"/>
</dbReference>
<feature type="signal peptide" evidence="10">
    <location>
        <begin position="1"/>
        <end position="18"/>
    </location>
</feature>
<keyword evidence="7" id="KW-0325">Glycoprotein</keyword>
<dbReference type="InterPro" id="IPR002350">
    <property type="entry name" value="Kazal_dom"/>
</dbReference>
<dbReference type="InterPro" id="IPR036857">
    <property type="entry name" value="Thyroglobulin_1_sf"/>
</dbReference>
<dbReference type="PROSITE" id="PS00018">
    <property type="entry name" value="EF_HAND_1"/>
    <property type="match status" value="4"/>
</dbReference>
<dbReference type="PROSITE" id="PS51465">
    <property type="entry name" value="KAZAL_2"/>
    <property type="match status" value="1"/>
</dbReference>
<dbReference type="InterPro" id="IPR011992">
    <property type="entry name" value="EF-hand-dom_pair"/>
</dbReference>
<feature type="compositionally biased region" description="Acidic residues" evidence="9">
    <location>
        <begin position="312"/>
        <end position="322"/>
    </location>
</feature>
<dbReference type="CDD" id="cd16234">
    <property type="entry name" value="EFh_SPARC_SMOC"/>
    <property type="match status" value="1"/>
</dbReference>
<dbReference type="CDD" id="cd00191">
    <property type="entry name" value="TY"/>
    <property type="match status" value="2"/>
</dbReference>
<evidence type="ECO:0008006" key="15">
    <source>
        <dbReference type="Google" id="ProtNLM"/>
    </source>
</evidence>
<dbReference type="InterPro" id="IPR036058">
    <property type="entry name" value="Kazal_dom_sf"/>
</dbReference>
<evidence type="ECO:0000256" key="8">
    <source>
        <dbReference type="PROSITE-ProRule" id="PRU00500"/>
    </source>
</evidence>
<keyword evidence="14" id="KW-1185">Reference proteome</keyword>
<evidence type="ECO:0000259" key="11">
    <source>
        <dbReference type="PROSITE" id="PS51162"/>
    </source>
</evidence>
<keyword evidence="6 8" id="KW-1015">Disulfide bond</keyword>
<dbReference type="InterPro" id="IPR000716">
    <property type="entry name" value="Thyroglobulin_1"/>
</dbReference>
<dbReference type="EMBL" id="OU900104">
    <property type="protein sequence ID" value="CAG9855964.1"/>
    <property type="molecule type" value="Genomic_DNA"/>
</dbReference>
<dbReference type="Gene3D" id="4.10.800.10">
    <property type="entry name" value="Thyroglobulin type-1"/>
    <property type="match status" value="2"/>
</dbReference>
<accession>A0A9N9XKH9</accession>
<dbReference type="SUPFAM" id="SSF47473">
    <property type="entry name" value="EF-hand"/>
    <property type="match status" value="2"/>
</dbReference>
<evidence type="ECO:0000259" key="12">
    <source>
        <dbReference type="PROSITE" id="PS51465"/>
    </source>
</evidence>
<proteinExistence type="predicted"/>
<keyword evidence="3 10" id="KW-0732">Signal</keyword>
<dbReference type="PANTHER" id="PTHR12352:SF30">
    <property type="entry name" value="FI05255P"/>
    <property type="match status" value="1"/>
</dbReference>
<feature type="disulfide bond" evidence="8">
    <location>
        <begin position="356"/>
        <end position="363"/>
    </location>
</feature>
<evidence type="ECO:0000256" key="4">
    <source>
        <dbReference type="ARBA" id="ARBA00022737"/>
    </source>
</evidence>
<name>A0A9N9XKH9_PHYSR</name>
<organism evidence="13 14">
    <name type="scientific">Phyllotreta striolata</name>
    <name type="common">Striped flea beetle</name>
    <name type="synonym">Crioceris striolata</name>
    <dbReference type="NCBI Taxonomy" id="444603"/>
    <lineage>
        <taxon>Eukaryota</taxon>
        <taxon>Metazoa</taxon>
        <taxon>Ecdysozoa</taxon>
        <taxon>Arthropoda</taxon>
        <taxon>Hexapoda</taxon>
        <taxon>Insecta</taxon>
        <taxon>Pterygota</taxon>
        <taxon>Neoptera</taxon>
        <taxon>Endopterygota</taxon>
        <taxon>Coleoptera</taxon>
        <taxon>Polyphaga</taxon>
        <taxon>Cucujiformia</taxon>
        <taxon>Chrysomeloidea</taxon>
        <taxon>Chrysomelidae</taxon>
        <taxon>Galerucinae</taxon>
        <taxon>Alticini</taxon>
        <taxon>Phyllotreta</taxon>
    </lineage>
</organism>
<evidence type="ECO:0000256" key="6">
    <source>
        <dbReference type="ARBA" id="ARBA00023157"/>
    </source>
</evidence>
<keyword evidence="5" id="KW-0106">Calcium</keyword>
<evidence type="ECO:0000256" key="5">
    <source>
        <dbReference type="ARBA" id="ARBA00022837"/>
    </source>
</evidence>
<evidence type="ECO:0000256" key="1">
    <source>
        <dbReference type="ARBA" id="ARBA00004613"/>
    </source>
</evidence>
<dbReference type="InterPro" id="IPR019577">
    <property type="entry name" value="SPARC/Testican_Ca-bd-dom"/>
</dbReference>
<dbReference type="InterPro" id="IPR018247">
    <property type="entry name" value="EF_Hand_1_Ca_BS"/>
</dbReference>
<evidence type="ECO:0000256" key="3">
    <source>
        <dbReference type="ARBA" id="ARBA00022729"/>
    </source>
</evidence>
<reference evidence="13" key="1">
    <citation type="submission" date="2022-01" db="EMBL/GenBank/DDBJ databases">
        <authorList>
            <person name="King R."/>
        </authorList>
    </citation>
    <scope>NUCLEOTIDE SEQUENCE</scope>
</reference>
<dbReference type="FunFam" id="4.10.800.10:FF:000004">
    <property type="entry name" value="SPARC-related modular calcium-binding protein 1"/>
    <property type="match status" value="1"/>
</dbReference>
<evidence type="ECO:0000256" key="10">
    <source>
        <dbReference type="SAM" id="SignalP"/>
    </source>
</evidence>
<keyword evidence="4" id="KW-0677">Repeat</keyword>
<dbReference type="GO" id="GO:0005615">
    <property type="term" value="C:extracellular space"/>
    <property type="evidence" value="ECO:0007669"/>
    <property type="project" value="TreeGrafter"/>
</dbReference>
<comment type="caution">
    <text evidence="8">Lacks conserved residue(s) required for the propagation of feature annotation.</text>
</comment>
<dbReference type="PANTHER" id="PTHR12352">
    <property type="entry name" value="SECRETED MODULAR CALCIUM-BINDING PROTEIN"/>
    <property type="match status" value="1"/>
</dbReference>
<dbReference type="AlphaFoldDB" id="A0A9N9XKH9"/>
<gene>
    <name evidence="13" type="ORF">PHYEVI_LOCUS2395</name>
</gene>
<dbReference type="GO" id="GO:0005509">
    <property type="term" value="F:calcium ion binding"/>
    <property type="evidence" value="ECO:0007669"/>
    <property type="project" value="InterPro"/>
</dbReference>
<feature type="chain" id="PRO_5040288917" description="SPARC-related modular calcium-binding protein 2" evidence="10">
    <location>
        <begin position="19"/>
        <end position="535"/>
    </location>
</feature>
<dbReference type="CDD" id="cd00104">
    <property type="entry name" value="KAZAL_FS"/>
    <property type="match status" value="1"/>
</dbReference>
<feature type="domain" description="Kazal-like" evidence="12">
    <location>
        <begin position="16"/>
        <end position="71"/>
    </location>
</feature>
<dbReference type="Gene3D" id="1.10.238.10">
    <property type="entry name" value="EF-hand"/>
    <property type="match status" value="2"/>
</dbReference>
<feature type="region of interest" description="Disordered" evidence="9">
    <location>
        <begin position="127"/>
        <end position="164"/>
    </location>
</feature>